<name>A0AAX3I5B2_9PSED</name>
<evidence type="ECO:0000313" key="2">
    <source>
        <dbReference type="Proteomes" id="UP000306562"/>
    </source>
</evidence>
<protein>
    <recommendedName>
        <fullName evidence="3">Phage protein</fullName>
    </recommendedName>
</protein>
<accession>A0AAX3I5B2</accession>
<dbReference type="GeneID" id="61831313"/>
<reference evidence="1 2" key="1">
    <citation type="submission" date="2019-05" db="EMBL/GenBank/DDBJ databases">
        <authorList>
            <consortium name="Pathogen Informatics"/>
        </authorList>
    </citation>
    <scope>NUCLEOTIDE SEQUENCE [LARGE SCALE GENOMIC DNA]</scope>
    <source>
        <strain evidence="1 2">NCTC10696</strain>
    </source>
</reference>
<dbReference type="AlphaFoldDB" id="A0AAX3I5B2"/>
<sequence>MNVKILDQAQHRAVRDAKGNLKKAAEFADEFRTILQHQFAKPGAPEAWGVDVEFDSSGLGFKLKTPFGLARAIAVSSIIHGKSQIRYVIEKEVTLEGDVHGHVKVAAICIDEFGVVSAEDDGDKLANLNVIDESQVHREVGEVGVSIVHAIGAEERYFSQQ</sequence>
<dbReference type="EMBL" id="LR590482">
    <property type="protein sequence ID" value="VTQ97745.1"/>
    <property type="molecule type" value="Genomic_DNA"/>
</dbReference>
<dbReference type="RefSeq" id="WP_057024393.1">
    <property type="nucleotide sequence ID" value="NZ_CBCSGQ010000008.1"/>
</dbReference>
<evidence type="ECO:0008006" key="3">
    <source>
        <dbReference type="Google" id="ProtNLM"/>
    </source>
</evidence>
<gene>
    <name evidence="1" type="ORF">NCTC10696_02162</name>
</gene>
<organism evidence="1 2">
    <name type="scientific">Pseudomonas synxantha</name>
    <dbReference type="NCBI Taxonomy" id="47883"/>
    <lineage>
        <taxon>Bacteria</taxon>
        <taxon>Pseudomonadati</taxon>
        <taxon>Pseudomonadota</taxon>
        <taxon>Gammaproteobacteria</taxon>
        <taxon>Pseudomonadales</taxon>
        <taxon>Pseudomonadaceae</taxon>
        <taxon>Pseudomonas</taxon>
    </lineage>
</organism>
<evidence type="ECO:0000313" key="1">
    <source>
        <dbReference type="EMBL" id="VTQ97745.1"/>
    </source>
</evidence>
<dbReference type="Proteomes" id="UP000306562">
    <property type="component" value="Chromosome"/>
</dbReference>
<proteinExistence type="predicted"/>